<feature type="region of interest" description="Disordered" evidence="1">
    <location>
        <begin position="70"/>
        <end position="96"/>
    </location>
</feature>
<evidence type="ECO:0000313" key="3">
    <source>
        <dbReference type="Proteomes" id="UP001165083"/>
    </source>
</evidence>
<sequence length="192" mass="20954">MARTTTFDAVDNMPFHLVLLAVLFGMRRGTSNGRTKSAQVTHSSLPPAAHRTAALAASIMAPSLTADALASSLEAQESSQNHQSPPSSCGSDDDRQEELEHLGVADTVLNDDNWSWLRDLLDPVRDAAVRKQGKILFARLFKAGDAAQMDVALSAMETWRDGLGHEKARPREHELARALFLLGYDKSMSLSR</sequence>
<dbReference type="EMBL" id="BSXW01000524">
    <property type="protein sequence ID" value="GMF24650.1"/>
    <property type="molecule type" value="Genomic_DNA"/>
</dbReference>
<protein>
    <submittedName>
        <fullName evidence="2">Unnamed protein product</fullName>
    </submittedName>
</protein>
<evidence type="ECO:0000256" key="1">
    <source>
        <dbReference type="SAM" id="MobiDB-lite"/>
    </source>
</evidence>
<dbReference type="OrthoDB" id="95915at2759"/>
<reference evidence="2" key="1">
    <citation type="submission" date="2023-04" db="EMBL/GenBank/DDBJ databases">
        <title>Phytophthora lilii NBRC 32176.</title>
        <authorList>
            <person name="Ichikawa N."/>
            <person name="Sato H."/>
            <person name="Tonouchi N."/>
        </authorList>
    </citation>
    <scope>NUCLEOTIDE SEQUENCE</scope>
    <source>
        <strain evidence="2">NBRC 32176</strain>
    </source>
</reference>
<proteinExistence type="predicted"/>
<dbReference type="Proteomes" id="UP001165083">
    <property type="component" value="Unassembled WGS sequence"/>
</dbReference>
<name>A0A9W6X0H7_9STRA</name>
<dbReference type="AlphaFoldDB" id="A0A9W6X0H7"/>
<feature type="compositionally biased region" description="Polar residues" evidence="1">
    <location>
        <begin position="81"/>
        <end position="90"/>
    </location>
</feature>
<organism evidence="2 3">
    <name type="scientific">Phytophthora lilii</name>
    <dbReference type="NCBI Taxonomy" id="2077276"/>
    <lineage>
        <taxon>Eukaryota</taxon>
        <taxon>Sar</taxon>
        <taxon>Stramenopiles</taxon>
        <taxon>Oomycota</taxon>
        <taxon>Peronosporomycetes</taxon>
        <taxon>Peronosporales</taxon>
        <taxon>Peronosporaceae</taxon>
        <taxon>Phytophthora</taxon>
    </lineage>
</organism>
<gene>
    <name evidence="2" type="ORF">Plil01_001012500</name>
</gene>
<evidence type="ECO:0000313" key="2">
    <source>
        <dbReference type="EMBL" id="GMF24650.1"/>
    </source>
</evidence>
<comment type="caution">
    <text evidence="2">The sequence shown here is derived from an EMBL/GenBank/DDBJ whole genome shotgun (WGS) entry which is preliminary data.</text>
</comment>
<accession>A0A9W6X0H7</accession>
<feature type="compositionally biased region" description="Low complexity" evidence="1">
    <location>
        <begin position="70"/>
        <end position="80"/>
    </location>
</feature>
<keyword evidence="3" id="KW-1185">Reference proteome</keyword>